<feature type="region of interest" description="Disordered" evidence="1">
    <location>
        <begin position="613"/>
        <end position="635"/>
    </location>
</feature>
<dbReference type="PANTHER" id="PTHR11439">
    <property type="entry name" value="GAG-POL-RELATED RETROTRANSPOSON"/>
    <property type="match status" value="1"/>
</dbReference>
<dbReference type="InterPro" id="IPR025724">
    <property type="entry name" value="GAG-pre-integrase_dom"/>
</dbReference>
<evidence type="ECO:0000259" key="4">
    <source>
        <dbReference type="Pfam" id="PF22936"/>
    </source>
</evidence>
<dbReference type="EMBL" id="BSXT01001393">
    <property type="protein sequence ID" value="GMF42036.1"/>
    <property type="molecule type" value="Genomic_DNA"/>
</dbReference>
<feature type="domain" description="Reverse transcriptase Ty1/copia-type" evidence="2">
    <location>
        <begin position="733"/>
        <end position="926"/>
    </location>
</feature>
<dbReference type="InterPro" id="IPR013103">
    <property type="entry name" value="RVT_2"/>
</dbReference>
<dbReference type="Proteomes" id="UP001165121">
    <property type="component" value="Unassembled WGS sequence"/>
</dbReference>
<dbReference type="PANTHER" id="PTHR11439:SF491">
    <property type="entry name" value="INTEGRASE CATALYTIC DOMAIN-CONTAINING PROTEIN"/>
    <property type="match status" value="1"/>
</dbReference>
<dbReference type="AlphaFoldDB" id="A0A9W6XN89"/>
<organism evidence="5 6">
    <name type="scientific">Phytophthora fragariaefolia</name>
    <dbReference type="NCBI Taxonomy" id="1490495"/>
    <lineage>
        <taxon>Eukaryota</taxon>
        <taxon>Sar</taxon>
        <taxon>Stramenopiles</taxon>
        <taxon>Oomycota</taxon>
        <taxon>Peronosporomycetes</taxon>
        <taxon>Peronosporales</taxon>
        <taxon>Peronosporaceae</taxon>
        <taxon>Phytophthora</taxon>
    </lineage>
</organism>
<dbReference type="OrthoDB" id="117958at2759"/>
<evidence type="ECO:0000259" key="2">
    <source>
        <dbReference type="Pfam" id="PF07727"/>
    </source>
</evidence>
<comment type="caution">
    <text evidence="5">The sequence shown here is derived from an EMBL/GenBank/DDBJ whole genome shotgun (WGS) entry which is preliminary data.</text>
</comment>
<feature type="domain" description="Retrovirus-related Pol polyprotein from transposon TNT 1-94-like beta-barrel" evidence="4">
    <location>
        <begin position="259"/>
        <end position="345"/>
    </location>
</feature>
<dbReference type="CDD" id="cd09272">
    <property type="entry name" value="RNase_HI_RT_Ty1"/>
    <property type="match status" value="1"/>
</dbReference>
<proteinExistence type="predicted"/>
<reference evidence="5" key="1">
    <citation type="submission" date="2023-04" db="EMBL/GenBank/DDBJ databases">
        <title>Phytophthora fragariaefolia NBRC 109709.</title>
        <authorList>
            <person name="Ichikawa N."/>
            <person name="Sato H."/>
            <person name="Tonouchi N."/>
        </authorList>
    </citation>
    <scope>NUCLEOTIDE SEQUENCE</scope>
    <source>
        <strain evidence="5">NBRC 109709</strain>
    </source>
</reference>
<feature type="domain" description="GAG-pre-integrase" evidence="3">
    <location>
        <begin position="404"/>
        <end position="450"/>
    </location>
</feature>
<evidence type="ECO:0000313" key="6">
    <source>
        <dbReference type="Proteomes" id="UP001165121"/>
    </source>
</evidence>
<dbReference type="Pfam" id="PF07727">
    <property type="entry name" value="RVT_2"/>
    <property type="match status" value="1"/>
</dbReference>
<accession>A0A9W6XN89</accession>
<dbReference type="Pfam" id="PF22936">
    <property type="entry name" value="Pol_BBD"/>
    <property type="match status" value="1"/>
</dbReference>
<evidence type="ECO:0000313" key="5">
    <source>
        <dbReference type="EMBL" id="GMF42036.1"/>
    </source>
</evidence>
<evidence type="ECO:0000259" key="3">
    <source>
        <dbReference type="Pfam" id="PF13976"/>
    </source>
</evidence>
<protein>
    <submittedName>
        <fullName evidence="5">Unnamed protein product</fullName>
    </submittedName>
</protein>
<dbReference type="Pfam" id="PF13976">
    <property type="entry name" value="gag_pre-integrs"/>
    <property type="match status" value="1"/>
</dbReference>
<sequence length="1082" mass="119799">MTDSLKITAEGVPKNWRGEDWQAYKFAMQMVFLEAELMDIVERTITKSMLLDAEGEEKFDKKQIKIMRLIGMSVPSEILQQIRDKTRGTETLKCYNIRTELQTLQYAVDDIDMVEMMLESLPGQAEFESLKSSLRYSADMSLFTPTKVRELIRAAAARQGKFRGKGNGGQRGGLRTGSSCGAGENANVKTTRKCDYLSRVCDPPSPDHNNGDAGAVLGGLDQIILDARVEVEIWDHEQGGSAHEVHGTDAANADDTNDWWFGSAANAYVTGNLPDFVAFTEDISHSQSVHGVAPALASRIAGVGIVALVTEVDGERGVVSLNDVVYVPGAEHGLFSPGLAAEQGFGFNFDHNTQNFRIEHEGRTVIEASPYEATRGFFVTHPKNEGLEIPRDRALCNFTAIDGVASFALWHERLGHICPQYLKPMADKGLLKGMMLMIRGLKDSCDACHQLLQVDASTVATLKSKYAEDVVGCKVYLPEERTARFVAGLRVAEDVVYRDRHQLVDDADMESLHFEHVPAINRDIDVDMENTVDDTITDEQGCNVMASAVESSHFQPYELEGGEDASVPGERSNIPEATASVEATLVGSREAGQTQASATHLEDIESVIAQTPTEVESDHGRQTCRSPPQEAGHETVARDQMLVDPEVDRCDGNESITGVCGSIDESVQLEVDEAPEETIEHKASVVDDDQVTIPRNRCEVNRSKCREFRLPSELEEMNAMRAKGVTREFPREDVPMDAKLINARWVRSLKSDQHGYVTRFKSWVVALGNYQRPGIDFTETFTSVARMPSFRMITTPAAVLHPLLSGGDINTAYMNALLKILQYLKSIDGYSCGINGPMYMMVKALYGLRQFGREWNTELTHWLLARGYLRSLTEPCLYYKIEAEPIVLVLVYVDDIVVATNNETEKCNLFNELDEAYGIKDQGSLDEGERSDTSFDYRKAIGMLMDLAAGTRPDLAFVVGQLSRYVSKPSARHVGTLKRVLRYLAGTLDNGITHRKLMEVPDTVVLDSFCDSDWTNDPESRKSSTGFVFVIGRGAVSWMSRLHSVVALSTAEAEYVAACEAAIETVAASNILQEICQRRMWN</sequence>
<dbReference type="InterPro" id="IPR054722">
    <property type="entry name" value="PolX-like_BBD"/>
</dbReference>
<evidence type="ECO:0000256" key="1">
    <source>
        <dbReference type="SAM" id="MobiDB-lite"/>
    </source>
</evidence>
<gene>
    <name evidence="5" type="ORF">Pfra01_001358000</name>
</gene>
<name>A0A9W6XN89_9STRA</name>
<keyword evidence="6" id="KW-1185">Reference proteome</keyword>